<name>A0ABT8A347_9PROT</name>
<protein>
    <submittedName>
        <fullName evidence="2">Thiosulfate oxidation carrier protein SoxY</fullName>
    </submittedName>
</protein>
<reference evidence="3" key="1">
    <citation type="journal article" date="2019" name="Int. J. Syst. Evol. Microbiol.">
        <title>The Global Catalogue of Microorganisms (GCM) 10K type strain sequencing project: providing services to taxonomists for standard genome sequencing and annotation.</title>
        <authorList>
            <consortium name="The Broad Institute Genomics Platform"/>
            <consortium name="The Broad Institute Genome Sequencing Center for Infectious Disease"/>
            <person name="Wu L."/>
            <person name="Ma J."/>
        </authorList>
    </citation>
    <scope>NUCLEOTIDE SEQUENCE [LARGE SCALE GENOMIC DNA]</scope>
    <source>
        <strain evidence="3">CECT 7131</strain>
    </source>
</reference>
<organism evidence="2 3">
    <name type="scientific">Paeniroseomonas aquatica</name>
    <dbReference type="NCBI Taxonomy" id="373043"/>
    <lineage>
        <taxon>Bacteria</taxon>
        <taxon>Pseudomonadati</taxon>
        <taxon>Pseudomonadota</taxon>
        <taxon>Alphaproteobacteria</taxon>
        <taxon>Acetobacterales</taxon>
        <taxon>Acetobacteraceae</taxon>
        <taxon>Paeniroseomonas</taxon>
    </lineage>
</organism>
<evidence type="ECO:0000313" key="2">
    <source>
        <dbReference type="EMBL" id="MDN3564162.1"/>
    </source>
</evidence>
<dbReference type="RefSeq" id="WP_290315952.1">
    <property type="nucleotide sequence ID" value="NZ_JAUFPN010000062.1"/>
</dbReference>
<comment type="caution">
    <text evidence="2">The sequence shown here is derived from an EMBL/GenBank/DDBJ whole genome shotgun (WGS) entry which is preliminary data.</text>
</comment>
<dbReference type="InterPro" id="IPR016568">
    <property type="entry name" value="Sulphur_oxidation_SoxY"/>
</dbReference>
<evidence type="ECO:0000259" key="1">
    <source>
        <dbReference type="Pfam" id="PF13501"/>
    </source>
</evidence>
<accession>A0ABT8A347</accession>
<dbReference type="Proteomes" id="UP001529369">
    <property type="component" value="Unassembled WGS sequence"/>
</dbReference>
<sequence>GSAPKRLYIQTFANQYLLEATMLPMQGPGGRPMETITSRPIRVPLTRRFLLAAGAALSVLPMASARATPLADSDIAKVLAGRTPKEGGPLKLDIPSIAENGLVVPLAVEMDSPMTEADHVTAIHIFADGNPVPTVATFHFTPDSGKAAASTRIRLAQTQNIVAIAETSNGGLFRAQSEVKVTIGGCGG</sequence>
<gene>
    <name evidence="2" type="primary">soxY</name>
    <name evidence="2" type="ORF">QWZ14_07210</name>
</gene>
<dbReference type="Gene3D" id="2.60.40.2470">
    <property type="entry name" value="SoxY domain"/>
    <property type="match status" value="1"/>
</dbReference>
<dbReference type="NCBIfam" id="TIGR04488">
    <property type="entry name" value="SoxY_true_GGCGG"/>
    <property type="match status" value="1"/>
</dbReference>
<feature type="non-terminal residue" evidence="2">
    <location>
        <position position="1"/>
    </location>
</feature>
<dbReference type="InterPro" id="IPR032711">
    <property type="entry name" value="SoxY"/>
</dbReference>
<dbReference type="Pfam" id="PF13501">
    <property type="entry name" value="SoxY"/>
    <property type="match status" value="1"/>
</dbReference>
<proteinExistence type="predicted"/>
<keyword evidence="3" id="KW-1185">Reference proteome</keyword>
<dbReference type="EMBL" id="JAUFPN010000062">
    <property type="protein sequence ID" value="MDN3564162.1"/>
    <property type="molecule type" value="Genomic_DNA"/>
</dbReference>
<dbReference type="InterPro" id="IPR038162">
    <property type="entry name" value="SoxY_sf"/>
</dbReference>
<feature type="domain" description="Ig-like SoxY" evidence="1">
    <location>
        <begin position="77"/>
        <end position="186"/>
    </location>
</feature>
<evidence type="ECO:0000313" key="3">
    <source>
        <dbReference type="Proteomes" id="UP001529369"/>
    </source>
</evidence>